<dbReference type="RefSeq" id="WP_345524271.1">
    <property type="nucleotide sequence ID" value="NZ_BAABKM010000005.1"/>
</dbReference>
<evidence type="ECO:0008006" key="4">
    <source>
        <dbReference type="Google" id="ProtNLM"/>
    </source>
</evidence>
<protein>
    <recommendedName>
        <fullName evidence="4">Flp family type IVb pilin</fullName>
    </recommendedName>
</protein>
<name>A0ABP8Y7N5_9ACTN</name>
<dbReference type="EMBL" id="BAABKM010000005">
    <property type="protein sequence ID" value="GAA4721636.1"/>
    <property type="molecule type" value="Genomic_DNA"/>
</dbReference>
<keyword evidence="1" id="KW-1133">Transmembrane helix</keyword>
<evidence type="ECO:0000256" key="1">
    <source>
        <dbReference type="SAM" id="Phobius"/>
    </source>
</evidence>
<organism evidence="2 3">
    <name type="scientific">Nocardioides conyzicola</name>
    <dbReference type="NCBI Taxonomy" id="1651781"/>
    <lineage>
        <taxon>Bacteria</taxon>
        <taxon>Bacillati</taxon>
        <taxon>Actinomycetota</taxon>
        <taxon>Actinomycetes</taxon>
        <taxon>Propionibacteriales</taxon>
        <taxon>Nocardioidaceae</taxon>
        <taxon>Nocardioides</taxon>
    </lineage>
</organism>
<sequence>MRSRDEHGSSAVEYGLLIAGIAAVIATVVFLLGSTVRDTLFDPGCDDLAGHMATSGGGPSSCQE</sequence>
<accession>A0ABP8Y7N5</accession>
<reference evidence="3" key="1">
    <citation type="journal article" date="2019" name="Int. J. Syst. Evol. Microbiol.">
        <title>The Global Catalogue of Microorganisms (GCM) 10K type strain sequencing project: providing services to taxonomists for standard genome sequencing and annotation.</title>
        <authorList>
            <consortium name="The Broad Institute Genomics Platform"/>
            <consortium name="The Broad Institute Genome Sequencing Center for Infectious Disease"/>
            <person name="Wu L."/>
            <person name="Ma J."/>
        </authorList>
    </citation>
    <scope>NUCLEOTIDE SEQUENCE [LARGE SCALE GENOMIC DNA]</scope>
    <source>
        <strain evidence="3">JCM 18531</strain>
    </source>
</reference>
<keyword evidence="1" id="KW-0472">Membrane</keyword>
<comment type="caution">
    <text evidence="2">The sequence shown here is derived from an EMBL/GenBank/DDBJ whole genome shotgun (WGS) entry which is preliminary data.</text>
</comment>
<feature type="transmembrane region" description="Helical" evidence="1">
    <location>
        <begin position="12"/>
        <end position="33"/>
    </location>
</feature>
<evidence type="ECO:0000313" key="3">
    <source>
        <dbReference type="Proteomes" id="UP001499974"/>
    </source>
</evidence>
<keyword evidence="3" id="KW-1185">Reference proteome</keyword>
<gene>
    <name evidence="2" type="ORF">GCM10023349_47620</name>
</gene>
<dbReference type="Proteomes" id="UP001499974">
    <property type="component" value="Unassembled WGS sequence"/>
</dbReference>
<keyword evidence="1" id="KW-0812">Transmembrane</keyword>
<proteinExistence type="predicted"/>
<evidence type="ECO:0000313" key="2">
    <source>
        <dbReference type="EMBL" id="GAA4721636.1"/>
    </source>
</evidence>